<gene>
    <name evidence="5" type="primary">PPL2-b</name>
</gene>
<dbReference type="InterPro" id="IPR001229">
    <property type="entry name" value="Jacalin-like_lectin_dom"/>
</dbReference>
<protein>
    <submittedName>
        <fullName evidence="5">Jacalin-related lectin</fullName>
    </submittedName>
</protein>
<evidence type="ECO:0000256" key="3">
    <source>
        <dbReference type="SAM" id="SignalP"/>
    </source>
</evidence>
<proteinExistence type="evidence at transcript level"/>
<feature type="chain" id="PRO_5002844853" evidence="3">
    <location>
        <begin position="23"/>
        <end position="167"/>
    </location>
</feature>
<evidence type="ECO:0000256" key="1">
    <source>
        <dbReference type="ARBA" id="ARBA00022729"/>
    </source>
</evidence>
<keyword evidence="1 3" id="KW-0732">Signal</keyword>
<evidence type="ECO:0000256" key="2">
    <source>
        <dbReference type="ARBA" id="ARBA00022734"/>
    </source>
</evidence>
<dbReference type="PANTHER" id="PTHR33589:SF3">
    <property type="entry name" value="ZYMOGEN GRANULE MEMBRANE PROTEIN 16-LIKE"/>
    <property type="match status" value="1"/>
</dbReference>
<name>B6F0T5_PTEPN</name>
<evidence type="ECO:0000313" key="5">
    <source>
        <dbReference type="EMBL" id="BAG80528.1"/>
    </source>
</evidence>
<evidence type="ECO:0000259" key="4">
    <source>
        <dbReference type="PROSITE" id="PS51752"/>
    </source>
</evidence>
<dbReference type="PROSITE" id="PS51752">
    <property type="entry name" value="JACALIN_LECTIN"/>
    <property type="match status" value="1"/>
</dbReference>
<dbReference type="SMART" id="SM00915">
    <property type="entry name" value="Jacalin"/>
    <property type="match status" value="1"/>
</dbReference>
<feature type="domain" description="Jacalin-type lectin" evidence="4">
    <location>
        <begin position="26"/>
        <end position="166"/>
    </location>
</feature>
<dbReference type="AlphaFoldDB" id="B6F0T5"/>
<accession>B6F0T5</accession>
<organism evidence="5">
    <name type="scientific">Pteria penguin</name>
    <name type="common">Winged pearl oyster</name>
    <name type="synonym">Magnavicula penguin</name>
    <dbReference type="NCBI Taxonomy" id="113549"/>
    <lineage>
        <taxon>Eukaryota</taxon>
        <taxon>Metazoa</taxon>
        <taxon>Spiralia</taxon>
        <taxon>Lophotrochozoa</taxon>
        <taxon>Mollusca</taxon>
        <taxon>Bivalvia</taxon>
        <taxon>Autobranchia</taxon>
        <taxon>Pteriomorphia</taxon>
        <taxon>Pterioida</taxon>
        <taxon>Pterioidea</taxon>
        <taxon>Pteriidae</taxon>
        <taxon>Pteria</taxon>
    </lineage>
</organism>
<dbReference type="InterPro" id="IPR052321">
    <property type="entry name" value="PolyBind_ProtTraffic"/>
</dbReference>
<dbReference type="InterPro" id="IPR036404">
    <property type="entry name" value="Jacalin-like_lectin_dom_sf"/>
</dbReference>
<keyword evidence="2 5" id="KW-0430">Lectin</keyword>
<feature type="signal peptide" evidence="3">
    <location>
        <begin position="1"/>
        <end position="22"/>
    </location>
</feature>
<dbReference type="GO" id="GO:0030246">
    <property type="term" value="F:carbohydrate binding"/>
    <property type="evidence" value="ECO:0007669"/>
    <property type="project" value="UniProtKB-KW"/>
</dbReference>
<dbReference type="Pfam" id="PF01419">
    <property type="entry name" value="Jacalin"/>
    <property type="match status" value="1"/>
</dbReference>
<dbReference type="SUPFAM" id="SSF51101">
    <property type="entry name" value="Mannose-binding lectins"/>
    <property type="match status" value="1"/>
</dbReference>
<dbReference type="Gene3D" id="2.100.10.30">
    <property type="entry name" value="Jacalin-like lectin domain"/>
    <property type="match status" value="1"/>
</dbReference>
<dbReference type="EMBL" id="AB425238">
    <property type="protein sequence ID" value="BAG80528.1"/>
    <property type="molecule type" value="mRNA"/>
</dbReference>
<reference evidence="5" key="1">
    <citation type="journal article" date="2014" name="PLoS ONE">
        <title>Novel Matrix Proteins of Pteria penguin Pearl Oyster Shell Nacre Homologous to the Jacalin-Related ?-Prism Fold Lectins.</title>
        <authorList>
            <person name="Naganuma T."/>
            <person name="Hoshino W."/>
            <person name="Shikanai Y."/>
            <person name="Sato R."/>
            <person name="Liu K."/>
            <person name="Sato S."/>
            <person name="Muramoto K."/>
            <person name="Osada M."/>
            <person name="Yoshimi K."/>
            <person name="Ogawa T."/>
        </authorList>
    </citation>
    <scope>NUCLEOTIDE SEQUENCE</scope>
    <source>
        <tissue evidence="5">Mantle</tissue>
    </source>
</reference>
<dbReference type="PANTHER" id="PTHR33589">
    <property type="entry name" value="OS11G0524900 PROTEIN"/>
    <property type="match status" value="1"/>
</dbReference>
<sequence length="167" mass="18479">MSSLVFGVIVVICLSYLSETSAQCPAFMSKRFGGLKGGAFTDKSKANNGDITAIRMECGTHLTAIQFRYGNVWGPKHGWGRSNCGIWWTRGKKVSYNLAPREYISGATISYGDYVNSVRIKTNKRKLPKCGSSKGEKSKSVSGKRLKFVQGRSGCIVDAIQFYWPTW</sequence>